<dbReference type="EMBL" id="JAUJDW010000196">
    <property type="protein sequence ID" value="KAK0615407.1"/>
    <property type="molecule type" value="Genomic_DNA"/>
</dbReference>
<dbReference type="PANTHER" id="PTHR33048">
    <property type="entry name" value="PTH11-LIKE INTEGRAL MEMBRANE PROTEIN (AFU_ORTHOLOGUE AFUA_5G11245)"/>
    <property type="match status" value="1"/>
</dbReference>
<evidence type="ECO:0000256" key="1">
    <source>
        <dbReference type="ARBA" id="ARBA00004141"/>
    </source>
</evidence>
<evidence type="ECO:0000256" key="5">
    <source>
        <dbReference type="ARBA" id="ARBA00038359"/>
    </source>
</evidence>
<evidence type="ECO:0000259" key="8">
    <source>
        <dbReference type="Pfam" id="PF20684"/>
    </source>
</evidence>
<dbReference type="AlphaFoldDB" id="A0AA39WHC7"/>
<comment type="subcellular location">
    <subcellularLocation>
        <location evidence="1">Membrane</location>
        <topology evidence="1">Multi-pass membrane protein</topology>
    </subcellularLocation>
</comment>
<organism evidence="9 10">
    <name type="scientific">Lasiodiplodia hormozganensis</name>
    <dbReference type="NCBI Taxonomy" id="869390"/>
    <lineage>
        <taxon>Eukaryota</taxon>
        <taxon>Fungi</taxon>
        <taxon>Dikarya</taxon>
        <taxon>Ascomycota</taxon>
        <taxon>Pezizomycotina</taxon>
        <taxon>Dothideomycetes</taxon>
        <taxon>Dothideomycetes incertae sedis</taxon>
        <taxon>Botryosphaeriales</taxon>
        <taxon>Botryosphaeriaceae</taxon>
        <taxon>Lasiodiplodia</taxon>
    </lineage>
</organism>
<evidence type="ECO:0000256" key="7">
    <source>
        <dbReference type="SAM" id="Phobius"/>
    </source>
</evidence>
<evidence type="ECO:0000256" key="2">
    <source>
        <dbReference type="ARBA" id="ARBA00022692"/>
    </source>
</evidence>
<dbReference type="Proteomes" id="UP001175001">
    <property type="component" value="Unassembled WGS sequence"/>
</dbReference>
<dbReference type="PANTHER" id="PTHR33048:SF2">
    <property type="entry name" value="SRPK"/>
    <property type="match status" value="1"/>
</dbReference>
<comment type="similarity">
    <text evidence="5">Belongs to the SAT4 family.</text>
</comment>
<dbReference type="InterPro" id="IPR049326">
    <property type="entry name" value="Rhodopsin_dom_fungi"/>
</dbReference>
<gene>
    <name evidence="9" type="ORF">DIS24_g11847</name>
</gene>
<feature type="compositionally biased region" description="Basic and acidic residues" evidence="6">
    <location>
        <begin position="347"/>
        <end position="358"/>
    </location>
</feature>
<dbReference type="InterPro" id="IPR052337">
    <property type="entry name" value="SAT4-like"/>
</dbReference>
<evidence type="ECO:0000313" key="10">
    <source>
        <dbReference type="Proteomes" id="UP001175001"/>
    </source>
</evidence>
<protein>
    <recommendedName>
        <fullName evidence="8">Rhodopsin domain-containing protein</fullName>
    </recommendedName>
</protein>
<feature type="region of interest" description="Disordered" evidence="6">
    <location>
        <begin position="258"/>
        <end position="314"/>
    </location>
</feature>
<reference evidence="9" key="1">
    <citation type="submission" date="2023-06" db="EMBL/GenBank/DDBJ databases">
        <title>Multi-omics analyses reveal the molecular pathogenesis toolkit of Lasiodiplodia hormozganensis, a cross-kingdom pathogen.</title>
        <authorList>
            <person name="Felix C."/>
            <person name="Meneses R."/>
            <person name="Goncalves M.F.M."/>
            <person name="Tilleman L."/>
            <person name="Duarte A.S."/>
            <person name="Jorrin-Novo J.V."/>
            <person name="Van De Peer Y."/>
            <person name="Deforce D."/>
            <person name="Van Nieuwerburgh F."/>
            <person name="Esteves A.C."/>
            <person name="Alves A."/>
        </authorList>
    </citation>
    <scope>NUCLEOTIDE SEQUENCE</scope>
    <source>
        <strain evidence="9">CBS 339.90</strain>
    </source>
</reference>
<sequence>MRFIVRLRTVGITNLSGDDYFAISAWVFYTVDAVVVDKAYHYGTNVDFTEEQFAAMSSSQLHDVSKGSKYELVAWFSYSALIWSMKGTMLFFYRRLTFGLWQQRLVRYLSAACVLTYIGILLTIFLGCRPFHHNWQVHPSPGLQCTFRPQNIGVVSSFNIATDLALLSVPLPLLWRLQVPGRQKLIIAAFLLTGVFVIAAAVIRIVITLGSNPSTTTINLWGVRETIVALVCVNAPMLRPLFLRRFWSIEPWKASTRGEATTITGGGGGGDPSSLSGAYGQRSKHRYSRSRAEGSSHGGMAGLFGGGKHNHEDESLNDTGSEEYIMRNMAKDHADRVVVEVEVEIKSEQRKQGERTDVEMGNSWGLRD</sequence>
<accession>A0AA39WHC7</accession>
<keyword evidence="2 7" id="KW-0812">Transmembrane</keyword>
<feature type="transmembrane region" description="Helical" evidence="7">
    <location>
        <begin position="72"/>
        <end position="93"/>
    </location>
</feature>
<evidence type="ECO:0000313" key="9">
    <source>
        <dbReference type="EMBL" id="KAK0615407.1"/>
    </source>
</evidence>
<keyword evidence="3 7" id="KW-1133">Transmembrane helix</keyword>
<evidence type="ECO:0000256" key="4">
    <source>
        <dbReference type="ARBA" id="ARBA00023136"/>
    </source>
</evidence>
<evidence type="ECO:0000256" key="3">
    <source>
        <dbReference type="ARBA" id="ARBA00022989"/>
    </source>
</evidence>
<feature type="domain" description="Rhodopsin" evidence="8">
    <location>
        <begin position="1"/>
        <end position="242"/>
    </location>
</feature>
<name>A0AA39WHC7_9PEZI</name>
<feature type="compositionally biased region" description="Gly residues" evidence="6">
    <location>
        <begin position="296"/>
        <end position="307"/>
    </location>
</feature>
<dbReference type="Pfam" id="PF20684">
    <property type="entry name" value="Fung_rhodopsin"/>
    <property type="match status" value="1"/>
</dbReference>
<feature type="transmembrane region" description="Helical" evidence="7">
    <location>
        <begin position="105"/>
        <end position="132"/>
    </location>
</feature>
<keyword evidence="4 7" id="KW-0472">Membrane</keyword>
<feature type="transmembrane region" description="Helical" evidence="7">
    <location>
        <begin position="185"/>
        <end position="207"/>
    </location>
</feature>
<keyword evidence="10" id="KW-1185">Reference proteome</keyword>
<feature type="transmembrane region" description="Helical" evidence="7">
    <location>
        <begin position="227"/>
        <end position="247"/>
    </location>
</feature>
<feature type="region of interest" description="Disordered" evidence="6">
    <location>
        <begin position="347"/>
        <end position="368"/>
    </location>
</feature>
<dbReference type="GO" id="GO:0016020">
    <property type="term" value="C:membrane"/>
    <property type="evidence" value="ECO:0007669"/>
    <property type="project" value="UniProtKB-SubCell"/>
</dbReference>
<comment type="caution">
    <text evidence="9">The sequence shown here is derived from an EMBL/GenBank/DDBJ whole genome shotgun (WGS) entry which is preliminary data.</text>
</comment>
<proteinExistence type="inferred from homology"/>
<evidence type="ECO:0000256" key="6">
    <source>
        <dbReference type="SAM" id="MobiDB-lite"/>
    </source>
</evidence>